<evidence type="ECO:0000313" key="2">
    <source>
        <dbReference type="EMBL" id="GCC38373.1"/>
    </source>
</evidence>
<dbReference type="SUPFAM" id="SSF47769">
    <property type="entry name" value="SAM/Pointed domain"/>
    <property type="match status" value="1"/>
</dbReference>
<comment type="caution">
    <text evidence="2">The sequence shown here is derived from an EMBL/GenBank/DDBJ whole genome shotgun (WGS) entry which is preliminary data.</text>
</comment>
<dbReference type="PANTHER" id="PTHR46829:SF1">
    <property type="entry name" value="STERILE ALPHA MOTIF DOMAIN-CONTAINING PROTEIN 15"/>
    <property type="match status" value="1"/>
</dbReference>
<dbReference type="OrthoDB" id="6133291at2759"/>
<name>A0A401T6S6_CHIPU</name>
<accession>A0A401T6S6</accession>
<dbReference type="Pfam" id="PF07647">
    <property type="entry name" value="SAM_2"/>
    <property type="match status" value="1"/>
</dbReference>
<organism evidence="2 3">
    <name type="scientific">Chiloscyllium punctatum</name>
    <name type="common">Brownbanded bambooshark</name>
    <name type="synonym">Hemiscyllium punctatum</name>
    <dbReference type="NCBI Taxonomy" id="137246"/>
    <lineage>
        <taxon>Eukaryota</taxon>
        <taxon>Metazoa</taxon>
        <taxon>Chordata</taxon>
        <taxon>Craniata</taxon>
        <taxon>Vertebrata</taxon>
        <taxon>Chondrichthyes</taxon>
        <taxon>Elasmobranchii</taxon>
        <taxon>Galeomorphii</taxon>
        <taxon>Galeoidea</taxon>
        <taxon>Orectolobiformes</taxon>
        <taxon>Hemiscylliidae</taxon>
        <taxon>Chiloscyllium</taxon>
    </lineage>
</organism>
<dbReference type="SMART" id="SM00454">
    <property type="entry name" value="SAM"/>
    <property type="match status" value="1"/>
</dbReference>
<dbReference type="PROSITE" id="PS50105">
    <property type="entry name" value="SAM_DOMAIN"/>
    <property type="match status" value="1"/>
</dbReference>
<evidence type="ECO:0000259" key="1">
    <source>
        <dbReference type="PROSITE" id="PS50105"/>
    </source>
</evidence>
<dbReference type="OMA" id="QYKACFT"/>
<dbReference type="InterPro" id="IPR013761">
    <property type="entry name" value="SAM/pointed_sf"/>
</dbReference>
<dbReference type="AlphaFoldDB" id="A0A401T6S6"/>
<feature type="domain" description="SAM" evidence="1">
    <location>
        <begin position="25"/>
        <end position="88"/>
    </location>
</feature>
<proteinExistence type="predicted"/>
<dbReference type="PANTHER" id="PTHR46829">
    <property type="entry name" value="STERILE ALPHA MOTIF DOMAIN-CONTAINING PROTEIN 15"/>
    <property type="match status" value="1"/>
</dbReference>
<dbReference type="Gene3D" id="1.10.150.50">
    <property type="entry name" value="Transcription Factor, Ets-1"/>
    <property type="match status" value="1"/>
</dbReference>
<dbReference type="InterPro" id="IPR001660">
    <property type="entry name" value="SAM"/>
</dbReference>
<evidence type="ECO:0000313" key="3">
    <source>
        <dbReference type="Proteomes" id="UP000287033"/>
    </source>
</evidence>
<dbReference type="EMBL" id="BEZZ01001167">
    <property type="protein sequence ID" value="GCC38373.1"/>
    <property type="molecule type" value="Genomic_DNA"/>
</dbReference>
<gene>
    <name evidence="2" type="ORF">chiPu_0016887</name>
</gene>
<keyword evidence="3" id="KW-1185">Reference proteome</keyword>
<reference evidence="2 3" key="1">
    <citation type="journal article" date="2018" name="Nat. Ecol. Evol.">
        <title>Shark genomes provide insights into elasmobranch evolution and the origin of vertebrates.</title>
        <authorList>
            <person name="Hara Y"/>
            <person name="Yamaguchi K"/>
            <person name="Onimaru K"/>
            <person name="Kadota M"/>
            <person name="Koyanagi M"/>
            <person name="Keeley SD"/>
            <person name="Tatsumi K"/>
            <person name="Tanaka K"/>
            <person name="Motone F"/>
            <person name="Kageyama Y"/>
            <person name="Nozu R"/>
            <person name="Adachi N"/>
            <person name="Nishimura O"/>
            <person name="Nakagawa R"/>
            <person name="Tanegashima C"/>
            <person name="Kiyatake I"/>
            <person name="Matsumoto R"/>
            <person name="Murakumo K"/>
            <person name="Nishida K"/>
            <person name="Terakita A"/>
            <person name="Kuratani S"/>
            <person name="Sato K"/>
            <person name="Hyodo S Kuraku.S."/>
        </authorList>
    </citation>
    <scope>NUCLEOTIDE SEQUENCE [LARGE SCALE GENOMIC DNA]</scope>
</reference>
<dbReference type="Proteomes" id="UP000287033">
    <property type="component" value="Unassembled WGS sequence"/>
</dbReference>
<protein>
    <recommendedName>
        <fullName evidence="1">SAM domain-containing protein</fullName>
    </recommendedName>
</protein>
<sequence length="133" mass="15540">MARYPCSGECRCGCHPLVVPRSQRWHEKEVGNWIQKLGFPQYKDCFISNRITGRKLIFVNCSTLPRIGLTDFEHMKVISHEIQKLLDIEEPLWSRSISKPHRDPMGLFLERKAPTGRRADALTLEEFLKEMDE</sequence>